<dbReference type="InterPro" id="IPR006450">
    <property type="entry name" value="Phage_HK97_gp6-like"/>
</dbReference>
<organism evidence="1 2">
    <name type="scientific">Staphylococcus pettenkoferi</name>
    <dbReference type="NCBI Taxonomy" id="170573"/>
    <lineage>
        <taxon>Bacteria</taxon>
        <taxon>Bacillati</taxon>
        <taxon>Bacillota</taxon>
        <taxon>Bacilli</taxon>
        <taxon>Bacillales</taxon>
        <taxon>Staphylococcaceae</taxon>
        <taxon>Staphylococcus</taxon>
    </lineage>
</organism>
<reference evidence="1" key="1">
    <citation type="journal article" date="2022" name="Int. J. Mol. Sci.">
        <title>Phenotypic and genotypic virulence characterisation of Staphylococcus pettenkoferi strains isolated from human bloodstream and diabetic foot infections.</title>
        <authorList>
            <person name="Magnan C."/>
        </authorList>
    </citation>
    <scope>NUCLEOTIDE SEQUENCE</scope>
    <source>
        <strain evidence="1">NSP020P</strain>
    </source>
</reference>
<dbReference type="Proteomes" id="UP001081438">
    <property type="component" value="Unassembled WGS sequence"/>
</dbReference>
<evidence type="ECO:0000313" key="2">
    <source>
        <dbReference type="Proteomes" id="UP001081438"/>
    </source>
</evidence>
<protein>
    <submittedName>
        <fullName evidence="1">Head-tail connector protein</fullName>
    </submittedName>
</protein>
<evidence type="ECO:0000313" key="1">
    <source>
        <dbReference type="EMBL" id="MCY1594351.1"/>
    </source>
</evidence>
<dbReference type="KEGG" id="spet:CEP67_06785"/>
<comment type="caution">
    <text evidence="1">The sequence shown here is derived from an EMBL/GenBank/DDBJ whole genome shotgun (WGS) entry which is preliminary data.</text>
</comment>
<dbReference type="GeneID" id="42043534"/>
<proteinExistence type="predicted"/>
<dbReference type="RefSeq" id="WP_049409522.1">
    <property type="nucleotide sequence ID" value="NZ_CP022096.2"/>
</dbReference>
<dbReference type="EMBL" id="JANSKX010000012">
    <property type="protein sequence ID" value="MCY1594351.1"/>
    <property type="molecule type" value="Genomic_DNA"/>
</dbReference>
<accession>A0A9Q4D8G3</accession>
<dbReference type="NCBIfam" id="TIGR01560">
    <property type="entry name" value="put_DNA_pack"/>
    <property type="match status" value="1"/>
</dbReference>
<dbReference type="AlphaFoldDB" id="A0A9Q4D8G3"/>
<sequence length="94" mass="10706">MIIDIQEARNALRVDGDYNDDIIEPLIESIPQYLYLTTGCEWDEGKSTHPLAKTASKFILQLWFDPQTEDSERLKKTIDGLLVSLTALGRSHNE</sequence>
<gene>
    <name evidence="1" type="ORF">NW112_03800</name>
</gene>
<dbReference type="CDD" id="cd08054">
    <property type="entry name" value="gp6"/>
    <property type="match status" value="1"/>
</dbReference>
<name>A0A9Q4D8G3_9STAP</name>